<keyword evidence="2" id="KW-1185">Reference proteome</keyword>
<evidence type="ECO:0000256" key="1">
    <source>
        <dbReference type="SAM" id="MobiDB-lite"/>
    </source>
</evidence>
<accession>A0A9W3CVZ6</accession>
<reference evidence="3" key="2">
    <citation type="submission" date="2025-08" db="UniProtKB">
        <authorList>
            <consortium name="RefSeq"/>
        </authorList>
    </citation>
    <scope>IDENTIFICATION</scope>
    <source>
        <tissue evidence="3">Leaf</tissue>
    </source>
</reference>
<evidence type="ECO:0000313" key="3">
    <source>
        <dbReference type="RefSeq" id="XP_056855791.1"/>
    </source>
</evidence>
<feature type="compositionally biased region" description="Polar residues" evidence="1">
    <location>
        <begin position="43"/>
        <end position="58"/>
    </location>
</feature>
<dbReference type="AlphaFoldDB" id="A0A9W3CVZ6"/>
<reference evidence="2" key="1">
    <citation type="journal article" date="2019" name="Database">
        <title>The radish genome database (RadishGD): an integrated information resource for radish genomics.</title>
        <authorList>
            <person name="Yu H.J."/>
            <person name="Baek S."/>
            <person name="Lee Y.J."/>
            <person name="Cho A."/>
            <person name="Mun J.H."/>
        </authorList>
    </citation>
    <scope>NUCLEOTIDE SEQUENCE [LARGE SCALE GENOMIC DNA]</scope>
    <source>
        <strain evidence="2">cv. WK10039</strain>
    </source>
</reference>
<feature type="region of interest" description="Disordered" evidence="1">
    <location>
        <begin position="39"/>
        <end position="61"/>
    </location>
</feature>
<sequence>MVETNNNSTDLTRNLKITNQKIYMRKWLRVKTKKILRRKVHPETNQNATSLSSSTPKLNSRAPPLEEIALSQTGILGWRIPALSQTGIPALS</sequence>
<name>A0A9W3CVZ6_RAPSA</name>
<proteinExistence type="predicted"/>
<gene>
    <name evidence="3" type="primary">LOC130505199</name>
</gene>
<dbReference type="RefSeq" id="XP_056855791.1">
    <property type="nucleotide sequence ID" value="XM_056999811.1"/>
</dbReference>
<dbReference type="Proteomes" id="UP000504610">
    <property type="component" value="Chromosome 2"/>
</dbReference>
<organism evidence="2 3">
    <name type="scientific">Raphanus sativus</name>
    <name type="common">Radish</name>
    <name type="synonym">Raphanus raphanistrum var. sativus</name>
    <dbReference type="NCBI Taxonomy" id="3726"/>
    <lineage>
        <taxon>Eukaryota</taxon>
        <taxon>Viridiplantae</taxon>
        <taxon>Streptophyta</taxon>
        <taxon>Embryophyta</taxon>
        <taxon>Tracheophyta</taxon>
        <taxon>Spermatophyta</taxon>
        <taxon>Magnoliopsida</taxon>
        <taxon>eudicotyledons</taxon>
        <taxon>Gunneridae</taxon>
        <taxon>Pentapetalae</taxon>
        <taxon>rosids</taxon>
        <taxon>malvids</taxon>
        <taxon>Brassicales</taxon>
        <taxon>Brassicaceae</taxon>
        <taxon>Brassiceae</taxon>
        <taxon>Raphanus</taxon>
    </lineage>
</organism>
<dbReference type="GeneID" id="130505199"/>
<evidence type="ECO:0000313" key="2">
    <source>
        <dbReference type="Proteomes" id="UP000504610"/>
    </source>
</evidence>
<protein>
    <submittedName>
        <fullName evidence="3">Uncharacterized protein LOC130505199 isoform X2</fullName>
    </submittedName>
</protein>